<proteinExistence type="predicted"/>
<feature type="region of interest" description="Disordered" evidence="1">
    <location>
        <begin position="70"/>
        <end position="94"/>
    </location>
</feature>
<evidence type="ECO:0000256" key="1">
    <source>
        <dbReference type="SAM" id="MobiDB-lite"/>
    </source>
</evidence>
<comment type="caution">
    <text evidence="2">The sequence shown here is derived from an EMBL/GenBank/DDBJ whole genome shotgun (WGS) entry which is preliminary data.</text>
</comment>
<sequence length="158" mass="16739">MMVDDVVGIPSNHLSGSVRADSGGPGEVSGLCGTSMLSLRLERQCRPFWRTPCRTVTKSVSRHRASAGIITDTEKEDSTGNVPSESSTGAAGGLLGRLPRLDTLSSATPPSPHKVASNIRGFLANKFSNVIPDTDSLTTNKDKRLDKRALSCSCLDLL</sequence>
<evidence type="ECO:0000313" key="2">
    <source>
        <dbReference type="EMBL" id="KAL0280933.1"/>
    </source>
</evidence>
<organism evidence="2">
    <name type="scientific">Menopon gallinae</name>
    <name type="common">poultry shaft louse</name>
    <dbReference type="NCBI Taxonomy" id="328185"/>
    <lineage>
        <taxon>Eukaryota</taxon>
        <taxon>Metazoa</taxon>
        <taxon>Ecdysozoa</taxon>
        <taxon>Arthropoda</taxon>
        <taxon>Hexapoda</taxon>
        <taxon>Insecta</taxon>
        <taxon>Pterygota</taxon>
        <taxon>Neoptera</taxon>
        <taxon>Paraneoptera</taxon>
        <taxon>Psocodea</taxon>
        <taxon>Troctomorpha</taxon>
        <taxon>Phthiraptera</taxon>
        <taxon>Amblycera</taxon>
        <taxon>Menoponidae</taxon>
        <taxon>Menopon</taxon>
    </lineage>
</organism>
<accession>A0AAW2IGI9</accession>
<name>A0AAW2IGI9_9NEOP</name>
<reference evidence="2" key="1">
    <citation type="journal article" date="2024" name="Gigascience">
        <title>Chromosome-level genome of the poultry shaft louse Menopon gallinae provides insight into the host-switching and adaptive evolution of parasitic lice.</title>
        <authorList>
            <person name="Xu Y."/>
            <person name="Ma L."/>
            <person name="Liu S."/>
            <person name="Liang Y."/>
            <person name="Liu Q."/>
            <person name="He Z."/>
            <person name="Tian L."/>
            <person name="Duan Y."/>
            <person name="Cai W."/>
            <person name="Li H."/>
            <person name="Song F."/>
        </authorList>
    </citation>
    <scope>NUCLEOTIDE SEQUENCE</scope>
    <source>
        <strain evidence="2">Cailab_2023a</strain>
    </source>
</reference>
<feature type="compositionally biased region" description="Polar residues" evidence="1">
    <location>
        <begin position="79"/>
        <end position="88"/>
    </location>
</feature>
<gene>
    <name evidence="2" type="ORF">PYX00_002082</name>
</gene>
<dbReference type="AlphaFoldDB" id="A0AAW2IGI9"/>
<protein>
    <submittedName>
        <fullName evidence="2">Uncharacterized protein</fullName>
    </submittedName>
</protein>
<dbReference type="EMBL" id="JARGDH010000001">
    <property type="protein sequence ID" value="KAL0280933.1"/>
    <property type="molecule type" value="Genomic_DNA"/>
</dbReference>